<name>A0AAQ3KRV4_9LILI</name>
<dbReference type="Proteomes" id="UP001327560">
    <property type="component" value="Chromosome 7"/>
</dbReference>
<sequence>MGSGSNASFEHDPSEGSLPNGSGSGHISISSDASEMGSSSPPPSGSRSRQAGAASVVTHAGISLLCSSLAVGLRRPPHFRAARGIGRDVSILGTPPYSLPNVHEGSPYCMLPLPDLPPLRRLLRTPSGVQDPPTSVEITPRGSAADALADLIPPDILVNTNQAHDLMAWTAGSDDQRPNGLDPSPITRMQMLLNSDTIKANSCSNRRMRGRAAKAVGFVRRSCRLSGKYADTALVKAANLKAVRFGSTVERMEENPLDNNLGIGILGSAMIDMGISLNPALLQKIDDLGFEMSGADTSVARALALVSV</sequence>
<accession>A0AAQ3KRV4</accession>
<reference evidence="2 3" key="1">
    <citation type="submission" date="2023-10" db="EMBL/GenBank/DDBJ databases">
        <title>Chromosome-scale genome assembly provides insights into flower coloration mechanisms of Canna indica.</title>
        <authorList>
            <person name="Li C."/>
        </authorList>
    </citation>
    <scope>NUCLEOTIDE SEQUENCE [LARGE SCALE GENOMIC DNA]</scope>
    <source>
        <tissue evidence="2">Flower</tissue>
    </source>
</reference>
<protein>
    <submittedName>
        <fullName evidence="2">Uncharacterized protein</fullName>
    </submittedName>
</protein>
<keyword evidence="3" id="KW-1185">Reference proteome</keyword>
<evidence type="ECO:0000256" key="1">
    <source>
        <dbReference type="SAM" id="MobiDB-lite"/>
    </source>
</evidence>
<organism evidence="2 3">
    <name type="scientific">Canna indica</name>
    <name type="common">Indian-shot</name>
    <dbReference type="NCBI Taxonomy" id="4628"/>
    <lineage>
        <taxon>Eukaryota</taxon>
        <taxon>Viridiplantae</taxon>
        <taxon>Streptophyta</taxon>
        <taxon>Embryophyta</taxon>
        <taxon>Tracheophyta</taxon>
        <taxon>Spermatophyta</taxon>
        <taxon>Magnoliopsida</taxon>
        <taxon>Liliopsida</taxon>
        <taxon>Zingiberales</taxon>
        <taxon>Cannaceae</taxon>
        <taxon>Canna</taxon>
    </lineage>
</organism>
<feature type="region of interest" description="Disordered" evidence="1">
    <location>
        <begin position="1"/>
        <end position="52"/>
    </location>
</feature>
<evidence type="ECO:0000313" key="2">
    <source>
        <dbReference type="EMBL" id="WOL13309.1"/>
    </source>
</evidence>
<dbReference type="EMBL" id="CP136896">
    <property type="protein sequence ID" value="WOL13309.1"/>
    <property type="molecule type" value="Genomic_DNA"/>
</dbReference>
<evidence type="ECO:0000313" key="3">
    <source>
        <dbReference type="Proteomes" id="UP001327560"/>
    </source>
</evidence>
<gene>
    <name evidence="2" type="ORF">Cni_G22079</name>
</gene>
<proteinExistence type="predicted"/>
<dbReference type="AlphaFoldDB" id="A0AAQ3KRV4"/>